<protein>
    <submittedName>
        <fullName evidence="1">Uncharacterized protein</fullName>
    </submittedName>
</protein>
<dbReference type="AlphaFoldDB" id="A0A5N7BAV4"/>
<sequence>MSQGRSLVHVRRSAMTIQNRQSLTRTQVQRADPPFWTRLGRFRFGHPGLIVSALS</sequence>
<name>A0A5N7BAV4_9EURO</name>
<organism evidence="1 2">
    <name type="scientific">Aspergillus bertholletiae</name>
    <dbReference type="NCBI Taxonomy" id="1226010"/>
    <lineage>
        <taxon>Eukaryota</taxon>
        <taxon>Fungi</taxon>
        <taxon>Dikarya</taxon>
        <taxon>Ascomycota</taxon>
        <taxon>Pezizomycotina</taxon>
        <taxon>Eurotiomycetes</taxon>
        <taxon>Eurotiomycetidae</taxon>
        <taxon>Eurotiales</taxon>
        <taxon>Aspergillaceae</taxon>
        <taxon>Aspergillus</taxon>
        <taxon>Aspergillus subgen. Circumdati</taxon>
    </lineage>
</organism>
<evidence type="ECO:0000313" key="2">
    <source>
        <dbReference type="Proteomes" id="UP000326198"/>
    </source>
</evidence>
<dbReference type="OrthoDB" id="10350088at2759"/>
<keyword evidence="2" id="KW-1185">Reference proteome</keyword>
<accession>A0A5N7BAV4</accession>
<gene>
    <name evidence="1" type="ORF">BDV26DRAFT_260781</name>
</gene>
<reference evidence="1 2" key="1">
    <citation type="submission" date="2019-04" db="EMBL/GenBank/DDBJ databases">
        <title>Friends and foes A comparative genomics studyof 23 Aspergillus species from section Flavi.</title>
        <authorList>
            <consortium name="DOE Joint Genome Institute"/>
            <person name="Kjaerbolling I."/>
            <person name="Vesth T."/>
            <person name="Frisvad J.C."/>
            <person name="Nybo J.L."/>
            <person name="Theobald S."/>
            <person name="Kildgaard S."/>
            <person name="Isbrandt T."/>
            <person name="Kuo A."/>
            <person name="Sato A."/>
            <person name="Lyhne E.K."/>
            <person name="Kogle M.E."/>
            <person name="Wiebenga A."/>
            <person name="Kun R.S."/>
            <person name="Lubbers R.J."/>
            <person name="Makela M.R."/>
            <person name="Barry K."/>
            <person name="Chovatia M."/>
            <person name="Clum A."/>
            <person name="Daum C."/>
            <person name="Haridas S."/>
            <person name="He G."/>
            <person name="LaButti K."/>
            <person name="Lipzen A."/>
            <person name="Mondo S."/>
            <person name="Riley R."/>
            <person name="Salamov A."/>
            <person name="Simmons B.A."/>
            <person name="Magnuson J.K."/>
            <person name="Henrissat B."/>
            <person name="Mortensen U.H."/>
            <person name="Larsen T.O."/>
            <person name="Devries R.P."/>
            <person name="Grigoriev I.V."/>
            <person name="Machida M."/>
            <person name="Baker S.E."/>
            <person name="Andersen M.R."/>
        </authorList>
    </citation>
    <scope>NUCLEOTIDE SEQUENCE [LARGE SCALE GENOMIC DNA]</scope>
    <source>
        <strain evidence="1 2">IBT 29228</strain>
    </source>
</reference>
<dbReference type="EMBL" id="ML736202">
    <property type="protein sequence ID" value="KAE8378898.1"/>
    <property type="molecule type" value="Genomic_DNA"/>
</dbReference>
<proteinExistence type="predicted"/>
<evidence type="ECO:0000313" key="1">
    <source>
        <dbReference type="EMBL" id="KAE8378898.1"/>
    </source>
</evidence>
<dbReference type="Proteomes" id="UP000326198">
    <property type="component" value="Unassembled WGS sequence"/>
</dbReference>